<dbReference type="RefSeq" id="WP_153497705.1">
    <property type="nucleotide sequence ID" value="NZ_JACOOK010000002.1"/>
</dbReference>
<evidence type="ECO:0000313" key="3">
    <source>
        <dbReference type="Proteomes" id="UP000636891"/>
    </source>
</evidence>
<evidence type="ECO:0000313" key="2">
    <source>
        <dbReference type="EMBL" id="MBC5616483.1"/>
    </source>
</evidence>
<dbReference type="EMBL" id="JACOOK010000002">
    <property type="protein sequence ID" value="MBC5616483.1"/>
    <property type="molecule type" value="Genomic_DNA"/>
</dbReference>
<proteinExistence type="predicted"/>
<keyword evidence="1" id="KW-0812">Transmembrane</keyword>
<protein>
    <recommendedName>
        <fullName evidence="4">Thioredoxin domain-containing protein</fullName>
    </recommendedName>
</protein>
<gene>
    <name evidence="2" type="ORF">H8S08_05530</name>
</gene>
<dbReference type="Proteomes" id="UP000636891">
    <property type="component" value="Unassembled WGS sequence"/>
</dbReference>
<keyword evidence="3" id="KW-1185">Reference proteome</keyword>
<sequence>MGTKPNIRQFFVLKKIYLIAAGLAVVFLIVTNLILVKRVSDAETAVELRDSIIREAGSRSSSLEVKYLKSCFSGLLLNEDIKAFNAELVAADQRKYTLDQALGKGPVLILRYSELNCADCVVFALRKIAEIAEKYKVTPVIISEYSDMHSFKDAVANFGRDRFLFYNVEKFSDVDRKGVPYYCLLMPDRTVHAVFIPDKLHPQITDFYFENVVKRFFSNTDND</sequence>
<dbReference type="InterPro" id="IPR036249">
    <property type="entry name" value="Thioredoxin-like_sf"/>
</dbReference>
<organism evidence="2 3">
    <name type="scientific">Alistipes hominis</name>
    <dbReference type="NCBI Taxonomy" id="2763015"/>
    <lineage>
        <taxon>Bacteria</taxon>
        <taxon>Pseudomonadati</taxon>
        <taxon>Bacteroidota</taxon>
        <taxon>Bacteroidia</taxon>
        <taxon>Bacteroidales</taxon>
        <taxon>Rikenellaceae</taxon>
        <taxon>Alistipes</taxon>
    </lineage>
</organism>
<reference evidence="2 3" key="1">
    <citation type="submission" date="2020-08" db="EMBL/GenBank/DDBJ databases">
        <title>Genome public.</title>
        <authorList>
            <person name="Liu C."/>
            <person name="Sun Q."/>
        </authorList>
    </citation>
    <scope>NUCLEOTIDE SEQUENCE [LARGE SCALE GENOMIC DNA]</scope>
    <source>
        <strain evidence="2 3">New-7</strain>
    </source>
</reference>
<name>A0ABR7CLE7_9BACT</name>
<evidence type="ECO:0008006" key="4">
    <source>
        <dbReference type="Google" id="ProtNLM"/>
    </source>
</evidence>
<keyword evidence="1" id="KW-1133">Transmembrane helix</keyword>
<dbReference type="SUPFAM" id="SSF52833">
    <property type="entry name" value="Thioredoxin-like"/>
    <property type="match status" value="1"/>
</dbReference>
<evidence type="ECO:0000256" key="1">
    <source>
        <dbReference type="SAM" id="Phobius"/>
    </source>
</evidence>
<keyword evidence="1" id="KW-0472">Membrane</keyword>
<comment type="caution">
    <text evidence="2">The sequence shown here is derived from an EMBL/GenBank/DDBJ whole genome shotgun (WGS) entry which is preliminary data.</text>
</comment>
<accession>A0ABR7CLE7</accession>
<feature type="transmembrane region" description="Helical" evidence="1">
    <location>
        <begin position="16"/>
        <end position="36"/>
    </location>
</feature>